<dbReference type="GO" id="GO:0016846">
    <property type="term" value="F:carbon-sulfur lyase activity"/>
    <property type="evidence" value="ECO:0007669"/>
    <property type="project" value="InterPro"/>
</dbReference>
<dbReference type="Proteomes" id="UP001221757">
    <property type="component" value="Unassembled WGS sequence"/>
</dbReference>
<keyword evidence="2" id="KW-0479">Metal-binding</keyword>
<evidence type="ECO:0000259" key="5">
    <source>
        <dbReference type="PROSITE" id="PS51891"/>
    </source>
</evidence>
<dbReference type="AlphaFoldDB" id="A0AAD7G3X9"/>
<keyword evidence="4" id="KW-0456">Lyase</keyword>
<dbReference type="GO" id="GO:0046872">
    <property type="term" value="F:metal ion binding"/>
    <property type="evidence" value="ECO:0007669"/>
    <property type="project" value="UniProtKB-KW"/>
</dbReference>
<evidence type="ECO:0000256" key="2">
    <source>
        <dbReference type="ARBA" id="ARBA00022723"/>
    </source>
</evidence>
<comment type="similarity">
    <text evidence="1">Belongs to the Gfa family.</text>
</comment>
<dbReference type="PROSITE" id="PS51891">
    <property type="entry name" value="CENP_V_GFA"/>
    <property type="match status" value="1"/>
</dbReference>
<organism evidence="6 7">
    <name type="scientific">Mycena rosella</name>
    <name type="common">Pink bonnet</name>
    <name type="synonym">Agaricus rosellus</name>
    <dbReference type="NCBI Taxonomy" id="1033263"/>
    <lineage>
        <taxon>Eukaryota</taxon>
        <taxon>Fungi</taxon>
        <taxon>Dikarya</taxon>
        <taxon>Basidiomycota</taxon>
        <taxon>Agaricomycotina</taxon>
        <taxon>Agaricomycetes</taxon>
        <taxon>Agaricomycetidae</taxon>
        <taxon>Agaricales</taxon>
        <taxon>Marasmiineae</taxon>
        <taxon>Mycenaceae</taxon>
        <taxon>Mycena</taxon>
    </lineage>
</organism>
<evidence type="ECO:0000256" key="4">
    <source>
        <dbReference type="ARBA" id="ARBA00023239"/>
    </source>
</evidence>
<dbReference type="SUPFAM" id="SSF51316">
    <property type="entry name" value="Mss4-like"/>
    <property type="match status" value="1"/>
</dbReference>
<accession>A0AAD7G3X9</accession>
<dbReference type="Pfam" id="PF04828">
    <property type="entry name" value="GFA"/>
    <property type="match status" value="1"/>
</dbReference>
<dbReference type="Gene3D" id="3.90.1590.10">
    <property type="entry name" value="glutathione-dependent formaldehyde- activating enzyme (gfa)"/>
    <property type="match status" value="1"/>
</dbReference>
<proteinExistence type="inferred from homology"/>
<feature type="domain" description="CENP-V/GFA" evidence="5">
    <location>
        <begin position="29"/>
        <end position="147"/>
    </location>
</feature>
<evidence type="ECO:0000313" key="7">
    <source>
        <dbReference type="Proteomes" id="UP001221757"/>
    </source>
</evidence>
<protein>
    <submittedName>
        <fullName evidence="6">Mss4-like protein</fullName>
    </submittedName>
</protein>
<evidence type="ECO:0000313" key="6">
    <source>
        <dbReference type="EMBL" id="KAJ7657108.1"/>
    </source>
</evidence>
<gene>
    <name evidence="6" type="ORF">B0H17DRAFT_1097806</name>
</gene>
<comment type="caution">
    <text evidence="6">The sequence shown here is derived from an EMBL/GenBank/DDBJ whole genome shotgun (WGS) entry which is preliminary data.</text>
</comment>
<sequence>MSLAAADKSKPYFPLASLANDGFSNEDEATATCFCGAVQLAFPTHGPGLGESFICNCADCHKITASMFATNFIVADTHLRHVRGEENLSVFSQARTVATHNTMTNYFCKTCGTLMYRVSTGFPGMRITRVGTVDDFNLQETILKPNVEQFVKDRMVWLSGGEGVQQIQGNHYGVAK</sequence>
<dbReference type="InterPro" id="IPR006913">
    <property type="entry name" value="CENP-V/GFA"/>
</dbReference>
<evidence type="ECO:0000256" key="3">
    <source>
        <dbReference type="ARBA" id="ARBA00022833"/>
    </source>
</evidence>
<dbReference type="PANTHER" id="PTHR33337:SF8">
    <property type="entry name" value="CENP-V_GFA DOMAIN-CONTAINING PROTEIN"/>
    <property type="match status" value="1"/>
</dbReference>
<keyword evidence="7" id="KW-1185">Reference proteome</keyword>
<keyword evidence="3" id="KW-0862">Zinc</keyword>
<evidence type="ECO:0000256" key="1">
    <source>
        <dbReference type="ARBA" id="ARBA00005495"/>
    </source>
</evidence>
<reference evidence="6" key="1">
    <citation type="submission" date="2023-03" db="EMBL/GenBank/DDBJ databases">
        <title>Massive genome expansion in bonnet fungi (Mycena s.s.) driven by repeated elements and novel gene families across ecological guilds.</title>
        <authorList>
            <consortium name="Lawrence Berkeley National Laboratory"/>
            <person name="Harder C.B."/>
            <person name="Miyauchi S."/>
            <person name="Viragh M."/>
            <person name="Kuo A."/>
            <person name="Thoen E."/>
            <person name="Andreopoulos B."/>
            <person name="Lu D."/>
            <person name="Skrede I."/>
            <person name="Drula E."/>
            <person name="Henrissat B."/>
            <person name="Morin E."/>
            <person name="Kohler A."/>
            <person name="Barry K."/>
            <person name="LaButti K."/>
            <person name="Morin E."/>
            <person name="Salamov A."/>
            <person name="Lipzen A."/>
            <person name="Mereny Z."/>
            <person name="Hegedus B."/>
            <person name="Baldrian P."/>
            <person name="Stursova M."/>
            <person name="Weitz H."/>
            <person name="Taylor A."/>
            <person name="Grigoriev I.V."/>
            <person name="Nagy L.G."/>
            <person name="Martin F."/>
            <person name="Kauserud H."/>
        </authorList>
    </citation>
    <scope>NUCLEOTIDE SEQUENCE</scope>
    <source>
        <strain evidence="6">CBHHK067</strain>
    </source>
</reference>
<dbReference type="InterPro" id="IPR011057">
    <property type="entry name" value="Mss4-like_sf"/>
</dbReference>
<dbReference type="PANTHER" id="PTHR33337">
    <property type="entry name" value="GFA DOMAIN-CONTAINING PROTEIN"/>
    <property type="match status" value="1"/>
</dbReference>
<dbReference type="EMBL" id="JARKIE010000292">
    <property type="protein sequence ID" value="KAJ7657108.1"/>
    <property type="molecule type" value="Genomic_DNA"/>
</dbReference>
<name>A0AAD7G3X9_MYCRO</name>